<dbReference type="Pfam" id="PF25040">
    <property type="entry name" value="BLTP1_C"/>
    <property type="match status" value="1"/>
</dbReference>
<feature type="region of interest" description="Disordered" evidence="1">
    <location>
        <begin position="1982"/>
        <end position="2018"/>
    </location>
</feature>
<proteinExistence type="evidence at transcript level"/>
<dbReference type="InterPro" id="IPR056741">
    <property type="entry name" value="BLTP1_M"/>
</dbReference>
<feature type="domain" description="Bridge-like lipid transfer protein family member 1 middle region" evidence="5">
    <location>
        <begin position="2467"/>
        <end position="2668"/>
    </location>
</feature>
<evidence type="ECO:0000256" key="2">
    <source>
        <dbReference type="SAM" id="Phobius"/>
    </source>
</evidence>
<feature type="signal peptide" evidence="3">
    <location>
        <begin position="1"/>
        <end position="19"/>
    </location>
</feature>
<dbReference type="InterPro" id="IPR047104">
    <property type="entry name" value="BLTP1_N"/>
</dbReference>
<evidence type="ECO:0000256" key="3">
    <source>
        <dbReference type="SAM" id="SignalP"/>
    </source>
</evidence>
<dbReference type="InterPro" id="IPR033616">
    <property type="entry name" value="BLTP1"/>
</dbReference>
<evidence type="ECO:0000259" key="6">
    <source>
        <dbReference type="Pfam" id="PF25040"/>
    </source>
</evidence>
<feature type="domain" description="Bridge-like lipid transfer protein family member 1 middle region" evidence="5">
    <location>
        <begin position="2217"/>
        <end position="2280"/>
    </location>
</feature>
<gene>
    <name evidence="7" type="primary">Kiaa1109</name>
</gene>
<feature type="region of interest" description="Disordered" evidence="1">
    <location>
        <begin position="2271"/>
        <end position="2297"/>
    </location>
</feature>
<feature type="region of interest" description="Disordered" evidence="1">
    <location>
        <begin position="2130"/>
        <end position="2150"/>
    </location>
</feature>
<feature type="domain" description="Bridge-like lipid transfer protein family member 1 C-terminal" evidence="6">
    <location>
        <begin position="2683"/>
        <end position="2792"/>
    </location>
</feature>
<protein>
    <submittedName>
        <fullName evidence="7">Uncharacterized protein KIAA1109</fullName>
    </submittedName>
</protein>
<feature type="region of interest" description="Disordered" evidence="1">
    <location>
        <begin position="689"/>
        <end position="723"/>
    </location>
</feature>
<evidence type="ECO:0000256" key="1">
    <source>
        <dbReference type="SAM" id="MobiDB-lite"/>
    </source>
</evidence>
<accession>A0A6F9DGF5</accession>
<dbReference type="PANTHER" id="PTHR31640:SF1">
    <property type="entry name" value="BRIDGE-LIKE LIPID TRANSFER PROTEIN FAMILY MEMBER 1"/>
    <property type="match status" value="1"/>
</dbReference>
<reference evidence="7" key="1">
    <citation type="submission" date="2020-04" db="EMBL/GenBank/DDBJ databases">
        <authorList>
            <person name="Neveu A P."/>
        </authorList>
    </citation>
    <scope>NUCLEOTIDE SEQUENCE</scope>
    <source>
        <tissue evidence="7">Whole embryo</tissue>
    </source>
</reference>
<feature type="transmembrane region" description="Helical" evidence="2">
    <location>
        <begin position="54"/>
        <end position="74"/>
    </location>
</feature>
<dbReference type="InterPro" id="IPR056742">
    <property type="entry name" value="BLTP1_C"/>
</dbReference>
<dbReference type="GO" id="GO:0048488">
    <property type="term" value="P:synaptic vesicle endocytosis"/>
    <property type="evidence" value="ECO:0007669"/>
    <property type="project" value="TreeGrafter"/>
</dbReference>
<feature type="domain" description="Bridge-like lipid transfer protein family member 1 N-terminal" evidence="4">
    <location>
        <begin position="44"/>
        <end position="1098"/>
    </location>
</feature>
<feature type="region of interest" description="Disordered" evidence="1">
    <location>
        <begin position="1935"/>
        <end position="1965"/>
    </location>
</feature>
<keyword evidence="3" id="KW-0732">Signal</keyword>
<keyword evidence="2" id="KW-0472">Membrane</keyword>
<feature type="compositionally biased region" description="Basic residues" evidence="1">
    <location>
        <begin position="2138"/>
        <end position="2150"/>
    </location>
</feature>
<feature type="domain" description="Bridge-like lipid transfer protein family member 1 middle region" evidence="5">
    <location>
        <begin position="1778"/>
        <end position="1933"/>
    </location>
</feature>
<dbReference type="PANTHER" id="PTHR31640">
    <property type="entry name" value="TRANSMEMBRANE PROTEIN KIAA1109"/>
    <property type="match status" value="1"/>
</dbReference>
<evidence type="ECO:0000313" key="7">
    <source>
        <dbReference type="EMBL" id="CAB3258643.1"/>
    </source>
</evidence>
<feature type="chain" id="PRO_5026279511" evidence="3">
    <location>
        <begin position="20"/>
        <end position="2824"/>
    </location>
</feature>
<dbReference type="Pfam" id="PF25039">
    <property type="entry name" value="BLTP1_M"/>
    <property type="match status" value="3"/>
</dbReference>
<keyword evidence="2" id="KW-0812">Transmembrane</keyword>
<name>A0A6F9DGF5_9ASCI</name>
<feature type="region of interest" description="Disordered" evidence="1">
    <location>
        <begin position="1591"/>
        <end position="1614"/>
    </location>
</feature>
<feature type="compositionally biased region" description="Polar residues" evidence="1">
    <location>
        <begin position="2007"/>
        <end position="2018"/>
    </location>
</feature>
<evidence type="ECO:0000259" key="5">
    <source>
        <dbReference type="Pfam" id="PF25039"/>
    </source>
</evidence>
<organism evidence="7">
    <name type="scientific">Phallusia mammillata</name>
    <dbReference type="NCBI Taxonomy" id="59560"/>
    <lineage>
        <taxon>Eukaryota</taxon>
        <taxon>Metazoa</taxon>
        <taxon>Chordata</taxon>
        <taxon>Tunicata</taxon>
        <taxon>Ascidiacea</taxon>
        <taxon>Phlebobranchia</taxon>
        <taxon>Ascidiidae</taxon>
        <taxon>Phallusia</taxon>
    </lineage>
</organism>
<evidence type="ECO:0000259" key="4">
    <source>
        <dbReference type="Pfam" id="PF20413"/>
    </source>
</evidence>
<feature type="compositionally biased region" description="Polar residues" evidence="1">
    <location>
        <begin position="699"/>
        <end position="712"/>
    </location>
</feature>
<keyword evidence="2" id="KW-1133">Transmembrane helix</keyword>
<sequence>MRGMAYVPLLLLVLGHVQAVPANFSNTTVTAANCTDRLNLNCINSDLEDLQSSLLQLFLVTAVSGIWLLYLTFFHSRLIGFVLTKVINQFYKDDYFHIGTFSFSLLSGKIMFRDVLYVTVDQSIRLQDGYIIFRWWRPYNFTTWIKQKDLDQGHTRLNVYISHLEFHQYNRTWEYDRINGIKNGSDQMPVKTKAKPSTSKPAAWRSLFPVIKFTIASGKFIFGNRLLPNTLVASFEDGDIQYKTTEASNPSDIFMHVVEGNLSEFRVKLTPSADFDPSVTPAMLRITKVHNEPPPRKMGNGFPIVDARNVHVKYLWDEAGVVPESAKEVMLNEDYPIWEMHIRCGKRLSLNYGPWADRQRELLWKFFFPPDYQKLKVSQALEPGEVRLVKRFFFSMNFLHETEVDIMFTESVEKSSLTINTSKGSCFEVDIPMLVQPDGYDTAISGQLLFMQATTTRTYQHFFKAETLSFHVKSHYPLHWNGSQTWTCDISSTKATCTLLFAHKDFLANLMEDWAQKVSPDLLSFVPYTFAFSIKLQELELILPTNAYNWIDCSTRSTENAFVGLYGKQLDIDFTLPFDDFLPLTCKIPFKLDLQNGELAIFLPESNPARNVLLNLSSNMQKWNQDAARESLSAQLCDKKVDSVLETVLSKKGKWGLMNASDWVKCWQVAALQVVITYSWHPVYLSKTPTSHHKGPNPTRLTQQTGMGSTDSIPKRNTTTKQRTKTVVTFDPTTLEADEIRVDLLMAPGSTLYLYGSLLDLLVSIKENYFGYDDVFTDFASGVNKSESRDTSAVVTETENPLNFRPLQVTLDINLSEINGVLPIHPTPVLQNPPSVKLQKLTFEMDKNYHQTRLQLLLSKLDIKLSDCLVRSEGGETPTTEEGHIQLDDLQLRGHAMFSGNGLPIGATLIEYAWLTEVLIGPIKGRVSIPQTQGIINWAQSFIYLLKNDEHQLNPAFPGRTLPTGITWAYTKKDGLALDETDVKYLMSRIRVDDVHLQVAEGSTVLDVTVAPVTISNGNVQERGVLEAVSAVVEDVQVKQRVMKPGDGGEYLDAGEVGFGPLIAQVTMATDEYKLNDMQEDFLKFHDRKTRRLDFLWESAADDSVTRRTSSGVTSLLENVRSMKSWGCSFFTPLTTKHPTFFYNQQQQKTGTASHYVSAVDDVSVALDDSFDEEDVFDAGMDFGMSLLVRGRKLLTRSWVQNYDKVDGKSSPTFQEEDAKVEPPRPVFLNLEKSSIPAGAALMAGLDAEQRRSRPKMLAKMKSSSSEFYKRSTESNLYCSAESDFKSTSSLSSGAYFSAESDVDETASIKSEVSSEKGLNILDVDGSVIARPDVLEITPDTLLDPNKDILRTPIRKHSVRKQTLNSSNELARCYERILPSSKALPIDKDSDSPVIRFSELAQGVHASVIVKKDELDFAANRRYSMDVLNQTNEEKFNSTNIKLHVKDSVNVQVTPFLLESLHQIVEAAQSMVAWQHPLAVLCDLQEDCVTDASTAHEVLKSAQEEDARAGSDDVIKPGFQIQLCVDSLCVNVVQATLGDDPVFNLHINKLLPNPAMSILSIRFDQVDIHFELNSKHNKLLSKILTKQRKISSSSSKSNESKAKTSGRVSETNDDSSDVTVFDFIGHVSVDSVALQLRVLSEDGKLPERTSMISIPDRCCRASFQFDDDVILPDVKTSMDEYEAFETPRKKRQPPLKPWGWVTIEAGCRTVVANIVKQVGSEKRETTEPLMIKNKLAPPRSNANDSFHVHFEDSTLLTADESKVAAEDHVTNGVLNVDLVWLNVVTPLSSSQALKRSRACRTWNLLTSIAPSVSAWLDPLDRLVGSLDRFEEQLQTRKYAVVNASLVTALEKSINEPESGRKMWDAKKHKFGALTELSKSIKNDASFKLCDALQRFLRDPDELTSLEASLEEPPALATLEKGFQIAMAQWHEMVGNFPLQPTGKSRKKTNSTSEHRNTSGGSRTGIKFDGSLELSMLVEPTASQQMRLNDSGKQPLLTPEVNRRAQTRESPQTRQTPTAAQELVYKQQQSMYSWMQNSDVEAQRGSFGEQRDPEAATNSTLFNFKAIDLKPESIPSSQEKFEHFMKHIGFKREINTDDSSNFIRSLCSGSLMLKVNLKSLRIDKQNPDKLYTREASFQKSRRDRTSKRRSFAKSDPPILLFQGFMFNASIIDTIITEHEDTDNSASAANGASKRKAGNTNNNNTHNDSFLSPPPWEDGQKQRSTLKLHIDSSLKQATQKVDIDLVRLIHQFIQCSDAIQQAKTDIQVNKYTAGSTSPDPMSVHKRTPSNITNMSGFSAPLERPTLHRRQFSQTSGILRFHSITSDSSSISSSTDSDALARAWQILYRLIDLHNKTGFSVLRSTIREEYELDGDRPRGLSNAARQALMLYQDPFLSMVASGTFQIRKVNLSAEFGDLKLSVLLSDLQVSVSHTQTAVNPYKKEAKSILQAELAKIHGDITEHLPGIKKTVITCDVAASNLDASTNHKRDSCDGNTASLRIGQILIDLPQHPASLHDVVSRGTQNFSSHFLEFSRTPTYKLSFDVVDGLPTETPSASTMPPLTPMTPMAIANIIDLSQDSSEVKNAPVVLVAEATLEGVCATVNLLSSLRVTYVTEAIEGSGRTGPDANFSLTLSNHELLFVSEVTEDSNLDPVSTKIQLPAVKSSGELMNHKKSQTNVAAEGELREGDYLRIKVQVGSFDHSLTTDLFNQLVFFHEVFMQEVNDVILKVSRGKKPIAVRSEASIQSSDSNQGQNFLYELEVLLEGIRLTATTPSSNAVRLKTGKIEFELSNRVLRSSEGRKLSKCMSCTSLGGKSYEHSSFIKRNI</sequence>
<dbReference type="EMBL" id="LR786181">
    <property type="protein sequence ID" value="CAB3258643.1"/>
    <property type="molecule type" value="mRNA"/>
</dbReference>
<dbReference type="GO" id="GO:0098793">
    <property type="term" value="C:presynapse"/>
    <property type="evidence" value="ECO:0007669"/>
    <property type="project" value="GOC"/>
</dbReference>
<dbReference type="Pfam" id="PF20413">
    <property type="entry name" value="BLTP1_N"/>
    <property type="match status" value="1"/>
</dbReference>
<feature type="region of interest" description="Disordered" evidence="1">
    <location>
        <begin position="2181"/>
        <end position="2222"/>
    </location>
</feature>
<feature type="compositionally biased region" description="Polar residues" evidence="1">
    <location>
        <begin position="1982"/>
        <end position="1991"/>
    </location>
</feature>